<dbReference type="AlphaFoldDB" id="A0A5C5X7F8"/>
<gene>
    <name evidence="7" type="ORF">KOR42_21040</name>
</gene>
<name>A0A5C5X7F8_9PLAN</name>
<evidence type="ECO:0000256" key="1">
    <source>
        <dbReference type="ARBA" id="ARBA00004141"/>
    </source>
</evidence>
<comment type="caution">
    <text evidence="7">The sequence shown here is derived from an EMBL/GenBank/DDBJ whole genome shotgun (WGS) entry which is preliminary data.</text>
</comment>
<evidence type="ECO:0000256" key="5">
    <source>
        <dbReference type="ARBA" id="ARBA00023136"/>
    </source>
</evidence>
<feature type="transmembrane region" description="Helical" evidence="6">
    <location>
        <begin position="29"/>
        <end position="48"/>
    </location>
</feature>
<feature type="transmembrane region" description="Helical" evidence="6">
    <location>
        <begin position="124"/>
        <end position="145"/>
    </location>
</feature>
<evidence type="ECO:0000313" key="8">
    <source>
        <dbReference type="Proteomes" id="UP000317243"/>
    </source>
</evidence>
<keyword evidence="8" id="KW-1185">Reference proteome</keyword>
<comment type="similarity">
    <text evidence="2 6">Belongs to the BI1 family.</text>
</comment>
<dbReference type="EMBL" id="SIHI01000001">
    <property type="protein sequence ID" value="TWT58718.1"/>
    <property type="molecule type" value="Genomic_DNA"/>
</dbReference>
<evidence type="ECO:0000256" key="3">
    <source>
        <dbReference type="ARBA" id="ARBA00022692"/>
    </source>
</evidence>
<evidence type="ECO:0000256" key="2">
    <source>
        <dbReference type="ARBA" id="ARBA00010350"/>
    </source>
</evidence>
<feature type="transmembrane region" description="Helical" evidence="6">
    <location>
        <begin position="152"/>
        <end position="173"/>
    </location>
</feature>
<dbReference type="PANTHER" id="PTHR23291">
    <property type="entry name" value="BAX INHIBITOR-RELATED"/>
    <property type="match status" value="1"/>
</dbReference>
<evidence type="ECO:0000256" key="4">
    <source>
        <dbReference type="ARBA" id="ARBA00022989"/>
    </source>
</evidence>
<dbReference type="GO" id="GO:0005886">
    <property type="term" value="C:plasma membrane"/>
    <property type="evidence" value="ECO:0007669"/>
    <property type="project" value="TreeGrafter"/>
</dbReference>
<evidence type="ECO:0000313" key="7">
    <source>
        <dbReference type="EMBL" id="TWT58718.1"/>
    </source>
</evidence>
<sequence length="237" mass="26252">MSYSPDFGYEDHFVADARQEERVSFIRKTYAHVAGAVALFIALTAIMVNTPSIVEPLANIAFGNWWLVLIAFFIASTAAHRMAASPANPGLQYMGLGLYAFAEAILFAPMIWLIRTHMQGGDQIIVQAALFTLMIFGGLTAFVMITKTDFSFLRGILSLAFWAVLALIVVHFLTGFTLGTWFAMGMVVLMSGFILWETSNVLHVYRTDQYVAASLAIFSSLATLFWYVLQLTASMED</sequence>
<evidence type="ECO:0000256" key="6">
    <source>
        <dbReference type="RuleBase" id="RU004379"/>
    </source>
</evidence>
<proteinExistence type="inferred from homology"/>
<dbReference type="Proteomes" id="UP000317243">
    <property type="component" value="Unassembled WGS sequence"/>
</dbReference>
<keyword evidence="5 6" id="KW-0472">Membrane</keyword>
<comment type="subcellular location">
    <subcellularLocation>
        <location evidence="1">Membrane</location>
        <topology evidence="1">Multi-pass membrane protein</topology>
    </subcellularLocation>
</comment>
<feature type="transmembrane region" description="Helical" evidence="6">
    <location>
        <begin position="60"/>
        <end position="79"/>
    </location>
</feature>
<accession>A0A5C5X7F8</accession>
<reference evidence="7 8" key="1">
    <citation type="submission" date="2019-02" db="EMBL/GenBank/DDBJ databases">
        <title>Deep-cultivation of Planctomycetes and their phenomic and genomic characterization uncovers novel biology.</title>
        <authorList>
            <person name="Wiegand S."/>
            <person name="Jogler M."/>
            <person name="Boedeker C."/>
            <person name="Pinto D."/>
            <person name="Vollmers J."/>
            <person name="Rivas-Marin E."/>
            <person name="Kohn T."/>
            <person name="Peeters S.H."/>
            <person name="Heuer A."/>
            <person name="Rast P."/>
            <person name="Oberbeckmann S."/>
            <person name="Bunk B."/>
            <person name="Jeske O."/>
            <person name="Meyerdierks A."/>
            <person name="Storesund J.E."/>
            <person name="Kallscheuer N."/>
            <person name="Luecker S."/>
            <person name="Lage O.M."/>
            <person name="Pohl T."/>
            <person name="Merkel B.J."/>
            <person name="Hornburger P."/>
            <person name="Mueller R.-W."/>
            <person name="Bruemmer F."/>
            <person name="Labrenz M."/>
            <person name="Spormann A.M."/>
            <person name="Op Den Camp H."/>
            <person name="Overmann J."/>
            <person name="Amann R."/>
            <person name="Jetten M.S.M."/>
            <person name="Mascher T."/>
            <person name="Medema M.H."/>
            <person name="Devos D.P."/>
            <person name="Kaster A.-K."/>
            <person name="Ovreas L."/>
            <person name="Rohde M."/>
            <person name="Galperin M.Y."/>
            <person name="Jogler C."/>
        </authorList>
    </citation>
    <scope>NUCLEOTIDE SEQUENCE [LARGE SCALE GENOMIC DNA]</scope>
    <source>
        <strain evidence="7 8">KOR42</strain>
    </source>
</reference>
<protein>
    <submittedName>
        <fullName evidence="7">HflBKC-binding inner membrane protein</fullName>
    </submittedName>
</protein>
<keyword evidence="4 6" id="KW-1133">Transmembrane helix</keyword>
<dbReference type="Pfam" id="PF01027">
    <property type="entry name" value="Bax1-I"/>
    <property type="match status" value="1"/>
</dbReference>
<feature type="transmembrane region" description="Helical" evidence="6">
    <location>
        <begin position="179"/>
        <end position="198"/>
    </location>
</feature>
<dbReference type="PANTHER" id="PTHR23291:SF50">
    <property type="entry name" value="PROTEIN LIFEGUARD 4"/>
    <property type="match status" value="1"/>
</dbReference>
<organism evidence="7 8">
    <name type="scientific">Thalassoglobus neptunius</name>
    <dbReference type="NCBI Taxonomy" id="1938619"/>
    <lineage>
        <taxon>Bacteria</taxon>
        <taxon>Pseudomonadati</taxon>
        <taxon>Planctomycetota</taxon>
        <taxon>Planctomycetia</taxon>
        <taxon>Planctomycetales</taxon>
        <taxon>Planctomycetaceae</taxon>
        <taxon>Thalassoglobus</taxon>
    </lineage>
</organism>
<feature type="transmembrane region" description="Helical" evidence="6">
    <location>
        <begin position="210"/>
        <end position="229"/>
    </location>
</feature>
<dbReference type="RefSeq" id="WP_146509313.1">
    <property type="nucleotide sequence ID" value="NZ_SIHI01000001.1"/>
</dbReference>
<keyword evidence="3 6" id="KW-0812">Transmembrane</keyword>
<feature type="transmembrane region" description="Helical" evidence="6">
    <location>
        <begin position="91"/>
        <end position="112"/>
    </location>
</feature>
<dbReference type="InterPro" id="IPR006214">
    <property type="entry name" value="Bax_inhibitor_1-related"/>
</dbReference>
<dbReference type="OrthoDB" id="5177430at2"/>